<sequence>MHRCKRIYEHEMDDMDRANAEATAECENGGSEVPYLLLIWEGPNPKASFLCCNGRRLSSEQRTLRRLLLPSMWRWDRTSPLGITRRHEVQYDLPTTGRTMHYLPPPPIEIALVPATNGSPSLPVPCTLLLPVHTSVIACLTNAQSGRSASSGSISAGLHDTNRCTRATITLSVNDRAFESIAPSLGPGQNDASVQRKPATSSTKLCTPDTPNDSMAMRTYSGGGVPRNPHHLPHDRLVDSVERITHLTTSSNLTSSHSFVSARSHSSPPRVKFAALVRPSGGFDEVVSVEQPEAPIGALGSEPAELLSSVHIASRTGRAMRAVPALKTTICWSDNFDFVTPAAAMTVTRVTPPVP</sequence>
<dbReference type="EMBL" id="KE504172">
    <property type="protein sequence ID" value="EPS97850.1"/>
    <property type="molecule type" value="Genomic_DNA"/>
</dbReference>
<feature type="compositionally biased region" description="Polar residues" evidence="1">
    <location>
        <begin position="190"/>
        <end position="213"/>
    </location>
</feature>
<evidence type="ECO:0000256" key="1">
    <source>
        <dbReference type="SAM" id="MobiDB-lite"/>
    </source>
</evidence>
<dbReference type="InParanoid" id="S8F882"/>
<name>S8F882_FOMSC</name>
<dbReference type="Proteomes" id="UP000015241">
    <property type="component" value="Unassembled WGS sequence"/>
</dbReference>
<evidence type="ECO:0000313" key="3">
    <source>
        <dbReference type="Proteomes" id="UP000015241"/>
    </source>
</evidence>
<protein>
    <submittedName>
        <fullName evidence="2">Uncharacterized protein</fullName>
    </submittedName>
</protein>
<dbReference type="HOGENOM" id="CLU_780834_0_0_1"/>
<proteinExistence type="predicted"/>
<evidence type="ECO:0000313" key="2">
    <source>
        <dbReference type="EMBL" id="EPS97850.1"/>
    </source>
</evidence>
<organism evidence="2 3">
    <name type="scientific">Fomitopsis schrenkii</name>
    <name type="common">Brown rot fungus</name>
    <dbReference type="NCBI Taxonomy" id="2126942"/>
    <lineage>
        <taxon>Eukaryota</taxon>
        <taxon>Fungi</taxon>
        <taxon>Dikarya</taxon>
        <taxon>Basidiomycota</taxon>
        <taxon>Agaricomycotina</taxon>
        <taxon>Agaricomycetes</taxon>
        <taxon>Polyporales</taxon>
        <taxon>Fomitopsis</taxon>
    </lineage>
</organism>
<feature type="region of interest" description="Disordered" evidence="1">
    <location>
        <begin position="181"/>
        <end position="213"/>
    </location>
</feature>
<accession>S8F882</accession>
<reference evidence="2 3" key="1">
    <citation type="journal article" date="2012" name="Science">
        <title>The Paleozoic origin of enzymatic lignin decomposition reconstructed from 31 fungal genomes.</title>
        <authorList>
            <person name="Floudas D."/>
            <person name="Binder M."/>
            <person name="Riley R."/>
            <person name="Barry K."/>
            <person name="Blanchette R.A."/>
            <person name="Henrissat B."/>
            <person name="Martinez A.T."/>
            <person name="Otillar R."/>
            <person name="Spatafora J.W."/>
            <person name="Yadav J.S."/>
            <person name="Aerts A."/>
            <person name="Benoit I."/>
            <person name="Boyd A."/>
            <person name="Carlson A."/>
            <person name="Copeland A."/>
            <person name="Coutinho P.M."/>
            <person name="de Vries R.P."/>
            <person name="Ferreira P."/>
            <person name="Findley K."/>
            <person name="Foster B."/>
            <person name="Gaskell J."/>
            <person name="Glotzer D."/>
            <person name="Gorecki P."/>
            <person name="Heitman J."/>
            <person name="Hesse C."/>
            <person name="Hori C."/>
            <person name="Igarashi K."/>
            <person name="Jurgens J.A."/>
            <person name="Kallen N."/>
            <person name="Kersten P."/>
            <person name="Kohler A."/>
            <person name="Kuees U."/>
            <person name="Kumar T.K.A."/>
            <person name="Kuo A."/>
            <person name="LaButti K."/>
            <person name="Larrondo L.F."/>
            <person name="Lindquist E."/>
            <person name="Ling A."/>
            <person name="Lombard V."/>
            <person name="Lucas S."/>
            <person name="Lundell T."/>
            <person name="Martin R."/>
            <person name="McLaughlin D.J."/>
            <person name="Morgenstern I."/>
            <person name="Morin E."/>
            <person name="Murat C."/>
            <person name="Nagy L.G."/>
            <person name="Nolan M."/>
            <person name="Ohm R.A."/>
            <person name="Patyshakuliyeva A."/>
            <person name="Rokas A."/>
            <person name="Ruiz-Duenas F.J."/>
            <person name="Sabat G."/>
            <person name="Salamov A."/>
            <person name="Samejima M."/>
            <person name="Schmutz J."/>
            <person name="Slot J.C."/>
            <person name="St John F."/>
            <person name="Stenlid J."/>
            <person name="Sun H."/>
            <person name="Sun S."/>
            <person name="Syed K."/>
            <person name="Tsang A."/>
            <person name="Wiebenga A."/>
            <person name="Young D."/>
            <person name="Pisabarro A."/>
            <person name="Eastwood D.C."/>
            <person name="Martin F."/>
            <person name="Cullen D."/>
            <person name="Grigoriev I.V."/>
            <person name="Hibbett D.S."/>
        </authorList>
    </citation>
    <scope>NUCLEOTIDE SEQUENCE</scope>
    <source>
        <strain evidence="3">FP-58527</strain>
    </source>
</reference>
<gene>
    <name evidence="2" type="ORF">FOMPIDRAFT_115232</name>
</gene>
<dbReference type="AlphaFoldDB" id="S8F882"/>
<keyword evidence="3" id="KW-1185">Reference proteome</keyword>